<name>A0ABW7PXJ5_9GAMM</name>
<comment type="caution">
    <text evidence="1">The sequence shown here is derived from an EMBL/GenBank/DDBJ whole genome shotgun (WGS) entry which is preliminary data.</text>
</comment>
<reference evidence="1 2" key="1">
    <citation type="submission" date="2024-08" db="EMBL/GenBank/DDBJ databases">
        <title>Pantoea ronii - a newly identified human opportunistic pathogen.</title>
        <authorList>
            <person name="Keidar-Friedman D."/>
            <person name="Sorek N."/>
            <person name="Leshin-Carmel D."/>
            <person name="Tsur A."/>
            <person name="Amsalem M."/>
            <person name="Tolkach D."/>
            <person name="Brosh-Nissimov T."/>
        </authorList>
    </citation>
    <scope>NUCLEOTIDE SEQUENCE [LARGE SCALE GENOMIC DNA]</scope>
    <source>
        <strain evidence="1 2">AA23256</strain>
    </source>
</reference>
<evidence type="ECO:0000313" key="2">
    <source>
        <dbReference type="Proteomes" id="UP001611251"/>
    </source>
</evidence>
<evidence type="ECO:0000313" key="1">
    <source>
        <dbReference type="EMBL" id="MFH8135047.1"/>
    </source>
</evidence>
<proteinExistence type="predicted"/>
<keyword evidence="2" id="KW-1185">Reference proteome</keyword>
<protein>
    <submittedName>
        <fullName evidence="1">Uncharacterized protein</fullName>
    </submittedName>
</protein>
<dbReference type="EMBL" id="JBGFSN010000004">
    <property type="protein sequence ID" value="MFH8135047.1"/>
    <property type="molecule type" value="Genomic_DNA"/>
</dbReference>
<gene>
    <name evidence="1" type="ORF">ABU178_12800</name>
</gene>
<accession>A0ABW7PXJ5</accession>
<dbReference type="RefSeq" id="WP_397215368.1">
    <property type="nucleotide sequence ID" value="NZ_JBGFSN010000004.1"/>
</dbReference>
<sequence length="102" mass="11990">MYSPLRISNVSLPDIKKGTTRRTPHLFLMKISRIVRVIRQLTLIPHGHFFIIQRLIHQGAVAPNQRVYDSTYIYAVCRCGSELHKVFYGQILTEKQARRWLK</sequence>
<dbReference type="Proteomes" id="UP001611251">
    <property type="component" value="Unassembled WGS sequence"/>
</dbReference>
<organism evidence="1 2">
    <name type="scientific">Pantoea osteomyelitidis</name>
    <dbReference type="NCBI Taxonomy" id="3230026"/>
    <lineage>
        <taxon>Bacteria</taxon>
        <taxon>Pseudomonadati</taxon>
        <taxon>Pseudomonadota</taxon>
        <taxon>Gammaproteobacteria</taxon>
        <taxon>Enterobacterales</taxon>
        <taxon>Erwiniaceae</taxon>
        <taxon>Pantoea</taxon>
    </lineage>
</organism>